<evidence type="ECO:0000313" key="2">
    <source>
        <dbReference type="EMBL" id="KAK7946956.1"/>
    </source>
</evidence>
<accession>A0ABR1Q4N6</accession>
<name>A0ABR1Q4N6_9PEZI</name>
<feature type="region of interest" description="Disordered" evidence="1">
    <location>
        <begin position="75"/>
        <end position="233"/>
    </location>
</feature>
<dbReference type="GeneID" id="92080561"/>
<dbReference type="RefSeq" id="XP_066696990.1">
    <property type="nucleotide sequence ID" value="XM_066847499.1"/>
</dbReference>
<evidence type="ECO:0000313" key="3">
    <source>
        <dbReference type="Proteomes" id="UP001391051"/>
    </source>
</evidence>
<protein>
    <submittedName>
        <fullName evidence="2">Uncharacterized protein</fullName>
    </submittedName>
</protein>
<feature type="compositionally biased region" description="Polar residues" evidence="1">
    <location>
        <begin position="178"/>
        <end position="187"/>
    </location>
</feature>
<dbReference type="Proteomes" id="UP001391051">
    <property type="component" value="Unassembled WGS sequence"/>
</dbReference>
<evidence type="ECO:0000256" key="1">
    <source>
        <dbReference type="SAM" id="MobiDB-lite"/>
    </source>
</evidence>
<proteinExistence type="predicted"/>
<comment type="caution">
    <text evidence="2">The sequence shown here is derived from an EMBL/GenBank/DDBJ whole genome shotgun (WGS) entry which is preliminary data.</text>
</comment>
<feature type="compositionally biased region" description="Polar residues" evidence="1">
    <location>
        <begin position="78"/>
        <end position="95"/>
    </location>
</feature>
<feature type="compositionally biased region" description="Polar residues" evidence="1">
    <location>
        <begin position="141"/>
        <end position="156"/>
    </location>
</feature>
<reference evidence="2 3" key="1">
    <citation type="submission" date="2023-01" db="EMBL/GenBank/DDBJ databases">
        <title>Analysis of 21 Apiospora genomes using comparative genomics revels a genus with tremendous synthesis potential of carbohydrate active enzymes and secondary metabolites.</title>
        <authorList>
            <person name="Sorensen T."/>
        </authorList>
    </citation>
    <scope>NUCLEOTIDE SEQUENCE [LARGE SCALE GENOMIC DNA]</scope>
    <source>
        <strain evidence="2 3">CBS 24483</strain>
    </source>
</reference>
<gene>
    <name evidence="2" type="ORF">PG986_011277</name>
</gene>
<feature type="compositionally biased region" description="Low complexity" evidence="1">
    <location>
        <begin position="201"/>
        <end position="221"/>
    </location>
</feature>
<sequence>MPANSYQESESRDLLMSLATIEPHPCDCGDCSDCDSDVEMIYLRGVGPDETLAQLSELPKCSTRDVAVSRASDVRSSTFNTSGGSTVGSRQSIAVSNSSNNSVEATVDGPSGRLLAYPTSSVATSHGPRGSRGMPHLALSCTGSSSSHRGNNTLSGLNGPRGSARSSRDTETPFGPSDSHSYPNHQSHCPGCNCIGRRRFPSGNSPNSYASSSSRPNASSRLTPGVREPLPDRDVLLWDAIRGTDESD</sequence>
<organism evidence="2 3">
    <name type="scientific">Apiospora aurea</name>
    <dbReference type="NCBI Taxonomy" id="335848"/>
    <lineage>
        <taxon>Eukaryota</taxon>
        <taxon>Fungi</taxon>
        <taxon>Dikarya</taxon>
        <taxon>Ascomycota</taxon>
        <taxon>Pezizomycotina</taxon>
        <taxon>Sordariomycetes</taxon>
        <taxon>Xylariomycetidae</taxon>
        <taxon>Amphisphaeriales</taxon>
        <taxon>Apiosporaceae</taxon>
        <taxon>Apiospora</taxon>
    </lineage>
</organism>
<dbReference type="EMBL" id="JAQQWE010000007">
    <property type="protein sequence ID" value="KAK7946956.1"/>
    <property type="molecule type" value="Genomic_DNA"/>
</dbReference>
<keyword evidence="3" id="KW-1185">Reference proteome</keyword>